<feature type="region of interest" description="Disordered" evidence="1">
    <location>
        <begin position="1"/>
        <end position="27"/>
    </location>
</feature>
<organism evidence="2">
    <name type="scientific">Florenciella parvula</name>
    <dbReference type="NCBI Taxonomy" id="236787"/>
    <lineage>
        <taxon>Eukaryota</taxon>
        <taxon>Sar</taxon>
        <taxon>Stramenopiles</taxon>
        <taxon>Ochrophyta</taxon>
        <taxon>Dictyochophyceae</taxon>
        <taxon>Florenciellales</taxon>
        <taxon>Florenciella</taxon>
    </lineage>
</organism>
<dbReference type="InterPro" id="IPR011057">
    <property type="entry name" value="Mss4-like_sf"/>
</dbReference>
<dbReference type="EMBL" id="HBGT01003319">
    <property type="protein sequence ID" value="CAD9386133.1"/>
    <property type="molecule type" value="Transcribed_RNA"/>
</dbReference>
<evidence type="ECO:0000313" key="2">
    <source>
        <dbReference type="EMBL" id="CAD9386133.1"/>
    </source>
</evidence>
<proteinExistence type="predicted"/>
<evidence type="ECO:0000256" key="1">
    <source>
        <dbReference type="SAM" id="MobiDB-lite"/>
    </source>
</evidence>
<dbReference type="AlphaFoldDB" id="A0A7S2FBW5"/>
<dbReference type="SUPFAM" id="SSF51316">
    <property type="entry name" value="Mss4-like"/>
    <property type="match status" value="1"/>
</dbReference>
<reference evidence="2" key="1">
    <citation type="submission" date="2021-01" db="EMBL/GenBank/DDBJ databases">
        <authorList>
            <person name="Corre E."/>
            <person name="Pelletier E."/>
            <person name="Niang G."/>
            <person name="Scheremetjew M."/>
            <person name="Finn R."/>
            <person name="Kale V."/>
            <person name="Holt S."/>
            <person name="Cochrane G."/>
            <person name="Meng A."/>
            <person name="Brown T."/>
            <person name="Cohen L."/>
        </authorList>
    </citation>
    <scope>NUCLEOTIDE SEQUENCE</scope>
    <source>
        <strain evidence="2">RCC1693</strain>
    </source>
</reference>
<protein>
    <submittedName>
        <fullName evidence="2">Uncharacterized protein</fullName>
    </submittedName>
</protein>
<name>A0A7S2FBW5_9STRA</name>
<sequence length="162" mass="17852">MASATTPSKLPVECGEDVMSPKAHGTSEVPVQDNLRYGCDKATADRICNFNRHYAEHSGYAVGKTSWLQTISQTETTDYFDSNTGKLLFTAPVGRSYEDFIAESKSHGWPSFRDAEVNWEFVRCLENGECVSVDGTHLGHNLPDRTGNRYCINLVSVAGNPV</sequence>
<accession>A0A7S2FBW5</accession>
<gene>
    <name evidence="2" type="ORF">FPAR1323_LOCUS1853</name>
</gene>